<name>A0A815TNS4_9BILA</name>
<evidence type="ECO:0000313" key="3">
    <source>
        <dbReference type="Proteomes" id="UP000663829"/>
    </source>
</evidence>
<organism evidence="1 3">
    <name type="scientific">Didymodactylos carnosus</name>
    <dbReference type="NCBI Taxonomy" id="1234261"/>
    <lineage>
        <taxon>Eukaryota</taxon>
        <taxon>Metazoa</taxon>
        <taxon>Spiralia</taxon>
        <taxon>Gnathifera</taxon>
        <taxon>Rotifera</taxon>
        <taxon>Eurotatoria</taxon>
        <taxon>Bdelloidea</taxon>
        <taxon>Philodinida</taxon>
        <taxon>Philodinidae</taxon>
        <taxon>Didymodactylos</taxon>
    </lineage>
</organism>
<evidence type="ECO:0000313" key="1">
    <source>
        <dbReference type="EMBL" id="CAF1505510.1"/>
    </source>
</evidence>
<keyword evidence="3" id="KW-1185">Reference proteome</keyword>
<dbReference type="EMBL" id="CAJOBC010088296">
    <property type="protein sequence ID" value="CAF4366806.1"/>
    <property type="molecule type" value="Genomic_DNA"/>
</dbReference>
<dbReference type="AlphaFoldDB" id="A0A815TNS4"/>
<comment type="caution">
    <text evidence="1">The sequence shown here is derived from an EMBL/GenBank/DDBJ whole genome shotgun (WGS) entry which is preliminary data.</text>
</comment>
<dbReference type="OrthoDB" id="10012778at2759"/>
<gene>
    <name evidence="1" type="ORF">GPM918_LOCUS36876</name>
    <name evidence="2" type="ORF">SRO942_LOCUS37629</name>
</gene>
<reference evidence="1" key="1">
    <citation type="submission" date="2021-02" db="EMBL/GenBank/DDBJ databases">
        <authorList>
            <person name="Nowell W R."/>
        </authorList>
    </citation>
    <scope>NUCLEOTIDE SEQUENCE</scope>
</reference>
<proteinExistence type="predicted"/>
<sequence length="316" mass="36690">MQCAREEDLNVSQVDSGLAKRIDTFRYIQDKIVNTTVYWKCEDRSYPGRAIQYGLDQPNSIHPVFGTTESLQQLSTCDNTHLFMDATFKSCPRPFYQLYTIHSINDALSTPKLYTLLPDKKGSTYISLLNGIQNLFHMNNICINPTMGFQPSFINAKSSDPDEINIRTLYKKTCSLAFMPPQEVGKIWTLIMDQFQDIEHIEIFYDYVTSTWVDADALFDLSLSNYFDFKSSKANNSLEGWEHRLNTDLNHIIHPHFYMFIRTIQNDYAYNSAILSRHTATSAIPPRRKKLFVNRNARLHDLNLVKMLFRQATLHE</sequence>
<protein>
    <submittedName>
        <fullName evidence="1">Uncharacterized protein</fullName>
    </submittedName>
</protein>
<dbReference type="Proteomes" id="UP000663829">
    <property type="component" value="Unassembled WGS sequence"/>
</dbReference>
<dbReference type="EMBL" id="CAJNOQ010022766">
    <property type="protein sequence ID" value="CAF1505510.1"/>
    <property type="molecule type" value="Genomic_DNA"/>
</dbReference>
<evidence type="ECO:0000313" key="2">
    <source>
        <dbReference type="EMBL" id="CAF4366806.1"/>
    </source>
</evidence>
<accession>A0A815TNS4</accession>
<dbReference type="Proteomes" id="UP000681722">
    <property type="component" value="Unassembled WGS sequence"/>
</dbReference>